<evidence type="ECO:0000256" key="14">
    <source>
        <dbReference type="RuleBase" id="RU003848"/>
    </source>
</evidence>
<evidence type="ECO:0000256" key="7">
    <source>
        <dbReference type="ARBA" id="ARBA00022989"/>
    </source>
</evidence>
<protein>
    <recommendedName>
        <fullName evidence="13">ATP synthase subunit b</fullName>
    </recommendedName>
    <alternativeName>
        <fullName evidence="13">ATP synthase F(0) sector subunit b</fullName>
    </alternativeName>
    <alternativeName>
        <fullName evidence="13">ATPase subunit I</fullName>
    </alternativeName>
    <alternativeName>
        <fullName evidence="13">F-type ATPase subunit b</fullName>
        <shortName evidence="13">F-ATPase subunit b</shortName>
    </alternativeName>
</protein>
<comment type="function">
    <text evidence="11 13">F(1)F(0) ATP synthase produces ATP from ADP in the presence of a proton or sodium gradient. F-type ATPases consist of two structural domains, F(1) containing the extramembraneous catalytic core and F(0) containing the membrane proton channel, linked together by a central stalk and a peripheral stalk. During catalysis, ATP synthesis in the catalytic domain of F(1) is coupled via a rotary mechanism of the central stalk subunits to proton translocation.</text>
</comment>
<keyword evidence="7 13" id="KW-1133">Transmembrane helix</keyword>
<comment type="function">
    <text evidence="13">Component of the F(0) channel, it forms part of the peripheral stalk, linking F(1) to F(0).</text>
</comment>
<evidence type="ECO:0000256" key="8">
    <source>
        <dbReference type="ARBA" id="ARBA00023065"/>
    </source>
</evidence>
<evidence type="ECO:0000256" key="3">
    <source>
        <dbReference type="ARBA" id="ARBA00022475"/>
    </source>
</evidence>
<feature type="transmembrane region" description="Helical" evidence="13">
    <location>
        <begin position="12"/>
        <end position="34"/>
    </location>
</feature>
<dbReference type="CDD" id="cd06503">
    <property type="entry name" value="ATP-synt_Fo_b"/>
    <property type="match status" value="1"/>
</dbReference>
<name>A0A1F6EKF0_9BACT</name>
<dbReference type="GO" id="GO:0045259">
    <property type="term" value="C:proton-transporting ATP synthase complex"/>
    <property type="evidence" value="ECO:0007669"/>
    <property type="project" value="UniProtKB-KW"/>
</dbReference>
<dbReference type="GO" id="GO:0046933">
    <property type="term" value="F:proton-transporting ATP synthase activity, rotational mechanism"/>
    <property type="evidence" value="ECO:0007669"/>
    <property type="project" value="UniProtKB-UniRule"/>
</dbReference>
<evidence type="ECO:0000256" key="10">
    <source>
        <dbReference type="ARBA" id="ARBA00023310"/>
    </source>
</evidence>
<evidence type="ECO:0000313" key="16">
    <source>
        <dbReference type="Proteomes" id="UP000178427"/>
    </source>
</evidence>
<keyword evidence="2 13" id="KW-0813">Transport</keyword>
<dbReference type="Gene3D" id="6.10.250.1580">
    <property type="match status" value="1"/>
</dbReference>
<dbReference type="InterPro" id="IPR005864">
    <property type="entry name" value="ATP_synth_F0_bsu_bac"/>
</dbReference>
<dbReference type="AlphaFoldDB" id="A0A1F6EKF0"/>
<keyword evidence="4 13" id="KW-0138">CF(0)</keyword>
<keyword evidence="9 13" id="KW-0472">Membrane</keyword>
<keyword evidence="10 13" id="KW-0066">ATP synthesis</keyword>
<evidence type="ECO:0000256" key="6">
    <source>
        <dbReference type="ARBA" id="ARBA00022781"/>
    </source>
</evidence>
<evidence type="ECO:0000256" key="11">
    <source>
        <dbReference type="ARBA" id="ARBA00025198"/>
    </source>
</evidence>
<proteinExistence type="inferred from homology"/>
<evidence type="ECO:0000256" key="9">
    <source>
        <dbReference type="ARBA" id="ARBA00023136"/>
    </source>
</evidence>
<comment type="similarity">
    <text evidence="1 13 14">Belongs to the ATPase B chain family.</text>
</comment>
<reference evidence="15 16" key="1">
    <citation type="journal article" date="2016" name="Nat. Commun.">
        <title>Thousands of microbial genomes shed light on interconnected biogeochemical processes in an aquifer system.</title>
        <authorList>
            <person name="Anantharaman K."/>
            <person name="Brown C.T."/>
            <person name="Hug L.A."/>
            <person name="Sharon I."/>
            <person name="Castelle C.J."/>
            <person name="Probst A.J."/>
            <person name="Thomas B.C."/>
            <person name="Singh A."/>
            <person name="Wilkins M.J."/>
            <person name="Karaoz U."/>
            <person name="Brodie E.L."/>
            <person name="Williams K.H."/>
            <person name="Hubbard S.S."/>
            <person name="Banfield J.F."/>
        </authorList>
    </citation>
    <scope>NUCLEOTIDE SEQUENCE [LARGE SCALE GENOMIC DNA]</scope>
</reference>
<dbReference type="NCBIfam" id="TIGR01144">
    <property type="entry name" value="ATP_synt_b"/>
    <property type="match status" value="1"/>
</dbReference>
<evidence type="ECO:0000256" key="12">
    <source>
        <dbReference type="ARBA" id="ARBA00037847"/>
    </source>
</evidence>
<dbReference type="GO" id="GO:0046961">
    <property type="term" value="F:proton-transporting ATPase activity, rotational mechanism"/>
    <property type="evidence" value="ECO:0007669"/>
    <property type="project" value="TreeGrafter"/>
</dbReference>
<keyword evidence="5 13" id="KW-0812">Transmembrane</keyword>
<dbReference type="Proteomes" id="UP000178427">
    <property type="component" value="Unassembled WGS sequence"/>
</dbReference>
<dbReference type="InterPro" id="IPR050059">
    <property type="entry name" value="ATP_synthase_B_chain"/>
</dbReference>
<keyword evidence="3 13" id="KW-1003">Cell membrane</keyword>
<dbReference type="HAMAP" id="MF_01398">
    <property type="entry name" value="ATP_synth_b_bprime"/>
    <property type="match status" value="1"/>
</dbReference>
<dbReference type="PANTHER" id="PTHR33445">
    <property type="entry name" value="ATP SYNTHASE SUBUNIT B', CHLOROPLASTIC"/>
    <property type="match status" value="1"/>
</dbReference>
<dbReference type="GO" id="GO:0012505">
    <property type="term" value="C:endomembrane system"/>
    <property type="evidence" value="ECO:0007669"/>
    <property type="project" value="UniProtKB-SubCell"/>
</dbReference>
<evidence type="ECO:0000256" key="13">
    <source>
        <dbReference type="HAMAP-Rule" id="MF_01398"/>
    </source>
</evidence>
<evidence type="ECO:0000256" key="1">
    <source>
        <dbReference type="ARBA" id="ARBA00005513"/>
    </source>
</evidence>
<gene>
    <name evidence="13" type="primary">atpF</name>
    <name evidence="15" type="ORF">A3A40_01790</name>
</gene>
<accession>A0A1F6EKF0</accession>
<keyword evidence="6 13" id="KW-0375">Hydrogen ion transport</keyword>
<dbReference type="EMBL" id="MFMA01000008">
    <property type="protein sequence ID" value="OGG74110.1"/>
    <property type="molecule type" value="Genomic_DNA"/>
</dbReference>
<dbReference type="InterPro" id="IPR002146">
    <property type="entry name" value="ATP_synth_b/b'su_bac/chlpt"/>
</dbReference>
<dbReference type="Pfam" id="PF00430">
    <property type="entry name" value="ATP-synt_B"/>
    <property type="match status" value="1"/>
</dbReference>
<dbReference type="STRING" id="1798513.A3A40_01790"/>
<evidence type="ECO:0000256" key="4">
    <source>
        <dbReference type="ARBA" id="ARBA00022547"/>
    </source>
</evidence>
<comment type="subcellular location">
    <subcellularLocation>
        <location evidence="13">Cell membrane</location>
        <topology evidence="13">Single-pass membrane protein</topology>
    </subcellularLocation>
    <subcellularLocation>
        <location evidence="12">Endomembrane system</location>
        <topology evidence="12">Single-pass membrane protein</topology>
    </subcellularLocation>
</comment>
<keyword evidence="8 13" id="KW-0406">Ion transport</keyword>
<dbReference type="GO" id="GO:0005886">
    <property type="term" value="C:plasma membrane"/>
    <property type="evidence" value="ECO:0007669"/>
    <property type="project" value="UniProtKB-SubCell"/>
</dbReference>
<dbReference type="PANTHER" id="PTHR33445:SF1">
    <property type="entry name" value="ATP SYNTHASE SUBUNIT B"/>
    <property type="match status" value="1"/>
</dbReference>
<evidence type="ECO:0000256" key="2">
    <source>
        <dbReference type="ARBA" id="ARBA00022448"/>
    </source>
</evidence>
<comment type="caution">
    <text evidence="15">The sequence shown here is derived from an EMBL/GenBank/DDBJ whole genome shotgun (WGS) entry which is preliminary data.</text>
</comment>
<evidence type="ECO:0000256" key="5">
    <source>
        <dbReference type="ARBA" id="ARBA00022692"/>
    </source>
</evidence>
<comment type="subunit">
    <text evidence="13">F-type ATPases have 2 components, F(1) - the catalytic core - and F(0) - the membrane proton channel. F(1) has five subunits: alpha(3), beta(3), gamma(1), delta(1), epsilon(1). F(0) has three main subunits: a(1), b(2) and c(10-14). The alpha and beta chains form an alternating ring which encloses part of the gamma chain. F(1) is attached to F(0) by a central stalk formed by the gamma and epsilon chains, while a peripheral stalk is formed by the delta and b chains.</text>
</comment>
<organism evidence="15 16">
    <name type="scientific">Candidatus Kaiserbacteria bacterium RIFCSPLOWO2_01_FULL_54_20</name>
    <dbReference type="NCBI Taxonomy" id="1798513"/>
    <lineage>
        <taxon>Bacteria</taxon>
        <taxon>Candidatus Kaiseribacteriota</taxon>
    </lineage>
</organism>
<sequence length="149" mass="16512">MSELFAAFGINWKLLLVQAFNFGLLLAVLWYFLYRPVLKMIDDRRQKIAEGVQNSEAAARRLLEAKTEGEGIVGAASREAEGLVATARARAEERAAEIVKTAEVQAESALADARARGEEAKRQTLKESEREIARAAMLAAEKILREKHS</sequence>
<evidence type="ECO:0000313" key="15">
    <source>
        <dbReference type="EMBL" id="OGG74110.1"/>
    </source>
</evidence>